<keyword evidence="4" id="KW-0274">FAD</keyword>
<dbReference type="PANTHER" id="PTHR43429">
    <property type="entry name" value="PYRIDINE NUCLEOTIDE-DISULFIDE OXIDOREDUCTASE DOMAIN-CONTAINING"/>
    <property type="match status" value="1"/>
</dbReference>
<evidence type="ECO:0000313" key="10">
    <source>
        <dbReference type="Proteomes" id="UP000006057"/>
    </source>
</evidence>
<evidence type="ECO:0000259" key="8">
    <source>
        <dbReference type="Pfam" id="PF07992"/>
    </source>
</evidence>
<dbReference type="InterPro" id="IPR004099">
    <property type="entry name" value="Pyr_nucl-diS_OxRdtase_dimer"/>
</dbReference>
<keyword evidence="3" id="KW-0285">Flavoprotein</keyword>
<dbReference type="PRINTS" id="PR00368">
    <property type="entry name" value="FADPNR"/>
</dbReference>
<feature type="domain" description="FAD/NAD(P)-binding" evidence="8">
    <location>
        <begin position="4"/>
        <end position="288"/>
    </location>
</feature>
<dbReference type="PATRIC" id="fig|710421.3.peg.5948"/>
<dbReference type="KEGG" id="mcb:Mycch_5967"/>
<dbReference type="SUPFAM" id="SSF55424">
    <property type="entry name" value="FAD/NAD-linked reductases, dimerisation (C-terminal) domain"/>
    <property type="match status" value="1"/>
</dbReference>
<dbReference type="HOGENOM" id="CLU_003291_1_3_11"/>
<keyword evidence="10" id="KW-1185">Reference proteome</keyword>
<evidence type="ECO:0000256" key="3">
    <source>
        <dbReference type="ARBA" id="ARBA00022630"/>
    </source>
</evidence>
<keyword evidence="5" id="KW-0560">Oxidoreductase</keyword>
<evidence type="ECO:0000256" key="2">
    <source>
        <dbReference type="ARBA" id="ARBA00009130"/>
    </source>
</evidence>
<dbReference type="InterPro" id="IPR050260">
    <property type="entry name" value="FAD-bd_OxRdtase"/>
</dbReference>
<accession>I4BTG4</accession>
<reference evidence="9 10" key="1">
    <citation type="submission" date="2012-06" db="EMBL/GenBank/DDBJ databases">
        <title>Complete sequence of plasmid 2 of Mycobacterium chubuense NBB4.</title>
        <authorList>
            <consortium name="US DOE Joint Genome Institute"/>
            <person name="Lucas S."/>
            <person name="Han J."/>
            <person name="Lapidus A."/>
            <person name="Cheng J.-F."/>
            <person name="Goodwin L."/>
            <person name="Pitluck S."/>
            <person name="Peters L."/>
            <person name="Mikhailova N."/>
            <person name="Teshima H."/>
            <person name="Detter J.C."/>
            <person name="Han C."/>
            <person name="Tapia R."/>
            <person name="Land M."/>
            <person name="Hauser L."/>
            <person name="Kyrpides N."/>
            <person name="Ivanova N."/>
            <person name="Pagani I."/>
            <person name="Mattes T."/>
            <person name="Holmes A."/>
            <person name="Rutledge P."/>
            <person name="Paulsen I."/>
            <person name="Coleman N."/>
            <person name="Woyke T."/>
        </authorList>
    </citation>
    <scope>NUCLEOTIDE SEQUENCE [LARGE SCALE GENOMIC DNA]</scope>
    <source>
        <strain evidence="9 10">NBB4</strain>
        <plasmid evidence="9 10">pMYCCH.02</plasmid>
    </source>
</reference>
<evidence type="ECO:0000256" key="5">
    <source>
        <dbReference type="ARBA" id="ARBA00023002"/>
    </source>
</evidence>
<dbReference type="PANTHER" id="PTHR43429:SF1">
    <property type="entry name" value="NAD(P)H SULFUR OXIDOREDUCTASE (COA-DEPENDENT)"/>
    <property type="match status" value="1"/>
</dbReference>
<evidence type="ECO:0000256" key="6">
    <source>
        <dbReference type="ARBA" id="ARBA00023284"/>
    </source>
</evidence>
<dbReference type="SUPFAM" id="SSF51905">
    <property type="entry name" value="FAD/NAD(P)-binding domain"/>
    <property type="match status" value="2"/>
</dbReference>
<protein>
    <submittedName>
        <fullName evidence="9">NAD(FAD)-dependent dehydrogenase</fullName>
    </submittedName>
</protein>
<organism evidence="9 10">
    <name type="scientific">Mycolicibacterium chubuense (strain NBB4)</name>
    <name type="common">Mycobacterium chubuense</name>
    <dbReference type="NCBI Taxonomy" id="710421"/>
    <lineage>
        <taxon>Bacteria</taxon>
        <taxon>Bacillati</taxon>
        <taxon>Actinomycetota</taxon>
        <taxon>Actinomycetes</taxon>
        <taxon>Mycobacteriales</taxon>
        <taxon>Mycobacteriaceae</taxon>
        <taxon>Mycolicibacterium</taxon>
    </lineage>
</organism>
<dbReference type="InterPro" id="IPR036188">
    <property type="entry name" value="FAD/NAD-bd_sf"/>
</dbReference>
<dbReference type="EMBL" id="CP003055">
    <property type="protein sequence ID" value="AFM20571.1"/>
    <property type="molecule type" value="Genomic_DNA"/>
</dbReference>
<keyword evidence="6" id="KW-0676">Redox-active center</keyword>
<keyword evidence="9" id="KW-0614">Plasmid</keyword>
<name>I4BTG4_MYCCN</name>
<feature type="domain" description="Pyridine nucleotide-disulphide oxidoreductase dimerisation" evidence="7">
    <location>
        <begin position="328"/>
        <end position="431"/>
    </location>
</feature>
<dbReference type="InterPro" id="IPR016156">
    <property type="entry name" value="FAD/NAD-linked_Rdtase_dimer_sf"/>
</dbReference>
<dbReference type="PRINTS" id="PR00411">
    <property type="entry name" value="PNDRDTASEI"/>
</dbReference>
<evidence type="ECO:0000259" key="7">
    <source>
        <dbReference type="Pfam" id="PF02852"/>
    </source>
</evidence>
<dbReference type="AlphaFoldDB" id="I4BTG4"/>
<proteinExistence type="inferred from homology"/>
<dbReference type="Gene3D" id="3.50.50.60">
    <property type="entry name" value="FAD/NAD(P)-binding domain"/>
    <property type="match status" value="2"/>
</dbReference>
<comment type="cofactor">
    <cofactor evidence="1">
        <name>FAD</name>
        <dbReference type="ChEBI" id="CHEBI:57692"/>
    </cofactor>
</comment>
<dbReference type="OrthoDB" id="9802028at2"/>
<comment type="similarity">
    <text evidence="2">Belongs to the class-III pyridine nucleotide-disulfide oxidoreductase family.</text>
</comment>
<dbReference type="GO" id="GO:0016491">
    <property type="term" value="F:oxidoreductase activity"/>
    <property type="evidence" value="ECO:0007669"/>
    <property type="project" value="UniProtKB-KW"/>
</dbReference>
<geneLocation type="plasmid" evidence="9 10">
    <name>pMYCCH.02</name>
</geneLocation>
<gene>
    <name evidence="9" type="ordered locus">Mycch_5967</name>
</gene>
<sequence precursor="true">MSNRLVVVGSGAAGMSAASAARRTNSDLEIVVLESGNHAAYGLCGLPYYVSDVIAESDDLFAYRPEFFREKRRIDLRFGVEATRLDPDRKVLAVSQDGVGYEIGYDSLVLATGGSPIVPGALAAQSDRIFTVRNLDDAVRLHRLLDERNVRRALIVGGGYIGLEMAEALAERGVAVTIAEALPMVLPNFDETIGERVHAELVRNGVAVRLGCRVESAVDDGSCLQVSMGDERIEVDLMVAAVGVRAGSALGSDAGAVCGPGGALVVDEHMRTSLHSVFAAGDCIAPYHRILRRPAFIPLGPAANKTGRVAGVNAAGGEARFAGVLGTAVVKVFDLAVARTGLTLVEASAEGIDAIATQAVGKSRAKYYPGSESVTVRLIHRPDGRLLGAQMVGVGDGVAKRIDVAAIALQAGFDVSALLDSDLSYAPPFAPVYEPILLAAQAAGADQTSTTAGVAGTDRHGVKQ</sequence>
<evidence type="ECO:0000256" key="1">
    <source>
        <dbReference type="ARBA" id="ARBA00001974"/>
    </source>
</evidence>
<dbReference type="RefSeq" id="WP_014805812.1">
    <property type="nucleotide sequence ID" value="NC_018023.1"/>
</dbReference>
<dbReference type="Pfam" id="PF02852">
    <property type="entry name" value="Pyr_redox_dim"/>
    <property type="match status" value="1"/>
</dbReference>
<evidence type="ECO:0000313" key="9">
    <source>
        <dbReference type="EMBL" id="AFM20571.1"/>
    </source>
</evidence>
<dbReference type="InterPro" id="IPR023753">
    <property type="entry name" value="FAD/NAD-binding_dom"/>
</dbReference>
<evidence type="ECO:0000256" key="4">
    <source>
        <dbReference type="ARBA" id="ARBA00022827"/>
    </source>
</evidence>
<dbReference type="Pfam" id="PF07992">
    <property type="entry name" value="Pyr_redox_2"/>
    <property type="match status" value="1"/>
</dbReference>
<dbReference type="Proteomes" id="UP000006057">
    <property type="component" value="Plasmid pMYCCH.02"/>
</dbReference>